<reference evidence="1 2" key="1">
    <citation type="submission" date="2020-06" db="EMBL/GenBank/DDBJ databases">
        <title>Genome mining for natural products.</title>
        <authorList>
            <person name="Zhang B."/>
            <person name="Shi J."/>
            <person name="Ge H."/>
        </authorList>
    </citation>
    <scope>NUCLEOTIDE SEQUENCE [LARGE SCALE GENOMIC DNA]</scope>
    <source>
        <strain evidence="1 2">NA00687</strain>
    </source>
</reference>
<evidence type="ECO:0000313" key="1">
    <source>
        <dbReference type="EMBL" id="QKW48949.1"/>
    </source>
</evidence>
<protein>
    <submittedName>
        <fullName evidence="1">DUF1203 domain-containing protein</fullName>
    </submittedName>
</protein>
<dbReference type="Proteomes" id="UP000509303">
    <property type="component" value="Chromosome"/>
</dbReference>
<keyword evidence="2" id="KW-1185">Reference proteome</keyword>
<dbReference type="RefSeq" id="WP_176160681.1">
    <property type="nucleotide sequence ID" value="NZ_CP054929.1"/>
</dbReference>
<accession>A0A7H8N3I8</accession>
<gene>
    <name evidence="1" type="ORF">HUT08_04665</name>
</gene>
<proteinExistence type="predicted"/>
<organism evidence="1 2">
    <name type="scientific">Streptomyces buecherae</name>
    <dbReference type="NCBI Taxonomy" id="2763006"/>
    <lineage>
        <taxon>Bacteria</taxon>
        <taxon>Bacillati</taxon>
        <taxon>Actinomycetota</taxon>
        <taxon>Actinomycetes</taxon>
        <taxon>Kitasatosporales</taxon>
        <taxon>Streptomycetaceae</taxon>
        <taxon>Streptomyces</taxon>
    </lineage>
</organism>
<evidence type="ECO:0000313" key="2">
    <source>
        <dbReference type="Proteomes" id="UP000509303"/>
    </source>
</evidence>
<dbReference type="EMBL" id="CP054929">
    <property type="protein sequence ID" value="QKW48949.1"/>
    <property type="molecule type" value="Genomic_DNA"/>
</dbReference>
<dbReference type="PIRSF" id="PIRSF034110">
    <property type="entry name" value="DUF1203"/>
    <property type="match status" value="1"/>
</dbReference>
<dbReference type="Pfam" id="PF06718">
    <property type="entry name" value="DUF1203"/>
    <property type="match status" value="1"/>
</dbReference>
<sequence>MSTYTDTQTRTPDQDFGPRYEIRPIAPEVLRELRVRDDAGRAPRVVVDEDGGNPLRCCLGRSTPGERLTLVSYAPLRRWAAETGATPGAYDEVGPVFIHPEPCAGWSGGGRDATPDGYPRGIVGERRVLRAYSAEGRILGGRLLIQGSPEHGGSPAEALEEWYRDPRVAAVHVRAVEYGCFLAETRRAG</sequence>
<dbReference type="InterPro" id="IPR009593">
    <property type="entry name" value="DUF1203"/>
</dbReference>
<dbReference type="AlphaFoldDB" id="A0A7H8N3I8"/>
<name>A0A7H8N3I8_9ACTN</name>